<sequence length="363" mass="37802">MPAACLLSLALAAPVLAGEGHDHGDAPAAPSANGPQRLPDGSVFLPKPAQRQLGVRTLLTEARELPRAFELNGKVVMDPNAGGKVQPLNAGRIEPGPRGLPAAGQAVRQGEVLAYVRSSAAPIERSNQAAQVAELRAAKALADKRLARLQELADTVPRKDIEVADSEARSLAERIAALGSGLAMREALVAPVTGVIASAQVVAGQVVDARELVFEIVDPARLHIEALAFDPALAADIGRATLAVGAQRVPLSFVGAARSLREQALPLTFRAQGPALQSLAVGQPVRVFVEGRERVPGIAVPVTALMKNPSNQAIVWVKTAPERFEPRTVTTEPLDGVTVAVTSGLKAGDRVATQGASLINQVR</sequence>
<organism evidence="5 6">
    <name type="scientific">Aquincola tertiaricarbonis</name>
    <dbReference type="NCBI Taxonomy" id="391953"/>
    <lineage>
        <taxon>Bacteria</taxon>
        <taxon>Pseudomonadati</taxon>
        <taxon>Pseudomonadota</taxon>
        <taxon>Betaproteobacteria</taxon>
        <taxon>Burkholderiales</taxon>
        <taxon>Sphaerotilaceae</taxon>
        <taxon>Aquincola</taxon>
    </lineage>
</organism>
<name>A0ABY4S9A3_AQUTE</name>
<keyword evidence="3" id="KW-0732">Signal</keyword>
<feature type="signal peptide" evidence="3">
    <location>
        <begin position="1"/>
        <end position="17"/>
    </location>
</feature>
<proteinExistence type="predicted"/>
<accession>A0ABY4S9A3</accession>
<dbReference type="EMBL" id="CP097635">
    <property type="protein sequence ID" value="URI08472.1"/>
    <property type="molecule type" value="Genomic_DNA"/>
</dbReference>
<keyword evidence="1" id="KW-0813">Transport</keyword>
<feature type="domain" description="Multidrug resistance protein MdtA-like C-terminal permuted SH3" evidence="4">
    <location>
        <begin position="298"/>
        <end position="356"/>
    </location>
</feature>
<gene>
    <name evidence="5" type="ORF">MW290_01270</name>
</gene>
<dbReference type="InterPro" id="IPR058627">
    <property type="entry name" value="MdtA-like_C"/>
</dbReference>
<reference evidence="5" key="1">
    <citation type="submission" date="2022-05" db="EMBL/GenBank/DDBJ databases">
        <title>An RpoN-dependent PEP-CTERM gene is involved in floc formation of an Aquincola tertiaricarbonis strain.</title>
        <authorList>
            <person name="Qiu D."/>
            <person name="Xia M."/>
        </authorList>
    </citation>
    <scope>NUCLEOTIDE SEQUENCE</scope>
    <source>
        <strain evidence="5">RN12</strain>
    </source>
</reference>
<dbReference type="Proteomes" id="UP001056201">
    <property type="component" value="Chromosome 1"/>
</dbReference>
<evidence type="ECO:0000256" key="2">
    <source>
        <dbReference type="SAM" id="MobiDB-lite"/>
    </source>
</evidence>
<dbReference type="SUPFAM" id="SSF111369">
    <property type="entry name" value="HlyD-like secretion proteins"/>
    <property type="match status" value="1"/>
</dbReference>
<dbReference type="Gene3D" id="2.40.50.100">
    <property type="match status" value="1"/>
</dbReference>
<dbReference type="InterPro" id="IPR051909">
    <property type="entry name" value="MFP_Cation_Efflux"/>
</dbReference>
<dbReference type="PANTHER" id="PTHR30097">
    <property type="entry name" value="CATION EFFLUX SYSTEM PROTEIN CUSB"/>
    <property type="match status" value="1"/>
</dbReference>
<dbReference type="Pfam" id="PF25967">
    <property type="entry name" value="RND-MFP_C"/>
    <property type="match status" value="1"/>
</dbReference>
<dbReference type="Gene3D" id="1.10.287.470">
    <property type="entry name" value="Helix hairpin bin"/>
    <property type="match status" value="1"/>
</dbReference>
<keyword evidence="6" id="KW-1185">Reference proteome</keyword>
<feature type="chain" id="PRO_5045149963" evidence="3">
    <location>
        <begin position="18"/>
        <end position="363"/>
    </location>
</feature>
<evidence type="ECO:0000256" key="1">
    <source>
        <dbReference type="ARBA" id="ARBA00022448"/>
    </source>
</evidence>
<feature type="region of interest" description="Disordered" evidence="2">
    <location>
        <begin position="21"/>
        <end position="45"/>
    </location>
</feature>
<protein>
    <submittedName>
        <fullName evidence="5">HlyD family efflux transporter periplasmic adaptor subunit</fullName>
    </submittedName>
</protein>
<evidence type="ECO:0000259" key="4">
    <source>
        <dbReference type="Pfam" id="PF25967"/>
    </source>
</evidence>
<evidence type="ECO:0000256" key="3">
    <source>
        <dbReference type="SAM" id="SignalP"/>
    </source>
</evidence>
<dbReference type="PANTHER" id="PTHR30097:SF4">
    <property type="entry name" value="SLR6042 PROTEIN"/>
    <property type="match status" value="1"/>
</dbReference>
<dbReference type="Gene3D" id="2.40.420.20">
    <property type="match status" value="1"/>
</dbReference>
<evidence type="ECO:0000313" key="6">
    <source>
        <dbReference type="Proteomes" id="UP001056201"/>
    </source>
</evidence>
<evidence type="ECO:0000313" key="5">
    <source>
        <dbReference type="EMBL" id="URI08472.1"/>
    </source>
</evidence>